<dbReference type="PROSITE" id="PS00678">
    <property type="entry name" value="WD_REPEATS_1"/>
    <property type="match status" value="11"/>
</dbReference>
<dbReference type="Proteomes" id="UP000703661">
    <property type="component" value="Unassembled WGS sequence"/>
</dbReference>
<evidence type="ECO:0000256" key="2">
    <source>
        <dbReference type="ARBA" id="ARBA00022737"/>
    </source>
</evidence>
<evidence type="ECO:0000256" key="3">
    <source>
        <dbReference type="PROSITE-ProRule" id="PRU00221"/>
    </source>
</evidence>
<dbReference type="GO" id="GO:0043130">
    <property type="term" value="F:ubiquitin binding"/>
    <property type="evidence" value="ECO:0007669"/>
    <property type="project" value="TreeGrafter"/>
</dbReference>
<dbReference type="PROSITE" id="PS00675">
    <property type="entry name" value="SIGMA54_INTERACT_1"/>
    <property type="match status" value="1"/>
</dbReference>
<dbReference type="Pfam" id="PF25173">
    <property type="entry name" value="Beta-prop_WDR3_1st"/>
    <property type="match status" value="1"/>
</dbReference>
<dbReference type="InterPro" id="IPR036322">
    <property type="entry name" value="WD40_repeat_dom_sf"/>
</dbReference>
<dbReference type="PROSITE" id="PS50294">
    <property type="entry name" value="WD_REPEATS_REGION"/>
    <property type="match status" value="12"/>
</dbReference>
<dbReference type="EMBL" id="JAAAID010000566">
    <property type="protein sequence ID" value="KAG0016086.1"/>
    <property type="molecule type" value="Genomic_DNA"/>
</dbReference>
<dbReference type="InterPro" id="IPR027417">
    <property type="entry name" value="P-loop_NTPase"/>
</dbReference>
<dbReference type="GO" id="GO:0010992">
    <property type="term" value="P:ubiquitin recycling"/>
    <property type="evidence" value="ECO:0007669"/>
    <property type="project" value="TreeGrafter"/>
</dbReference>
<dbReference type="PANTHER" id="PTHR19849">
    <property type="entry name" value="PHOSPHOLIPASE A-2-ACTIVATING PROTEIN"/>
    <property type="match status" value="1"/>
</dbReference>
<name>A0A9P6MWV3_9FUNG</name>
<feature type="domain" description="Arm-like repeat" evidence="5">
    <location>
        <begin position="211"/>
        <end position="584"/>
    </location>
</feature>
<feature type="repeat" description="WD" evidence="3">
    <location>
        <begin position="1337"/>
        <end position="1378"/>
    </location>
</feature>
<evidence type="ECO:0000256" key="1">
    <source>
        <dbReference type="ARBA" id="ARBA00022574"/>
    </source>
</evidence>
<keyword evidence="1 3" id="KW-0853">WD repeat</keyword>
<dbReference type="GO" id="GO:0005634">
    <property type="term" value="C:nucleus"/>
    <property type="evidence" value="ECO:0007669"/>
    <property type="project" value="TreeGrafter"/>
</dbReference>
<dbReference type="GO" id="GO:0005737">
    <property type="term" value="C:cytoplasm"/>
    <property type="evidence" value="ECO:0007669"/>
    <property type="project" value="TreeGrafter"/>
</dbReference>
<dbReference type="InterPro" id="IPR016024">
    <property type="entry name" value="ARM-type_fold"/>
</dbReference>
<dbReference type="GO" id="GO:0043161">
    <property type="term" value="P:proteasome-mediated ubiquitin-dependent protein catabolic process"/>
    <property type="evidence" value="ECO:0007669"/>
    <property type="project" value="TreeGrafter"/>
</dbReference>
<dbReference type="Gene3D" id="3.40.50.300">
    <property type="entry name" value="P-loop containing nucleotide triphosphate hydrolases"/>
    <property type="match status" value="1"/>
</dbReference>
<dbReference type="InterPro" id="IPR019775">
    <property type="entry name" value="WD40_repeat_CS"/>
</dbReference>
<dbReference type="Gene3D" id="2.130.10.10">
    <property type="entry name" value="YVTN repeat-like/Quinoprotein amine dehydrogenase"/>
    <property type="match status" value="5"/>
</dbReference>
<feature type="repeat" description="WD" evidence="3">
    <location>
        <begin position="1589"/>
        <end position="1630"/>
    </location>
</feature>
<dbReference type="InterPro" id="IPR001680">
    <property type="entry name" value="WD40_rpt"/>
</dbReference>
<dbReference type="Pfam" id="PF00400">
    <property type="entry name" value="WD40"/>
    <property type="match status" value="7"/>
</dbReference>
<dbReference type="SUPFAM" id="SSF50978">
    <property type="entry name" value="WD40 repeat-like"/>
    <property type="match status" value="3"/>
</dbReference>
<feature type="repeat" description="WD" evidence="3">
    <location>
        <begin position="1673"/>
        <end position="1714"/>
    </location>
</feature>
<keyword evidence="2" id="KW-0677">Repeat</keyword>
<feature type="repeat" description="WD" evidence="3">
    <location>
        <begin position="1379"/>
        <end position="1420"/>
    </location>
</feature>
<feature type="repeat" description="WD" evidence="3">
    <location>
        <begin position="1421"/>
        <end position="1462"/>
    </location>
</feature>
<evidence type="ECO:0000259" key="5">
    <source>
        <dbReference type="Pfam" id="PF23948"/>
    </source>
</evidence>
<reference evidence="6" key="1">
    <citation type="journal article" date="2020" name="Fungal Divers.">
        <title>Resolving the Mortierellaceae phylogeny through synthesis of multi-gene phylogenetics and phylogenomics.</title>
        <authorList>
            <person name="Vandepol N."/>
            <person name="Liber J."/>
            <person name="Desiro A."/>
            <person name="Na H."/>
            <person name="Kennedy M."/>
            <person name="Barry K."/>
            <person name="Grigoriev I.V."/>
            <person name="Miller A.N."/>
            <person name="O'Donnell K."/>
            <person name="Stajich J.E."/>
            <person name="Bonito G."/>
        </authorList>
    </citation>
    <scope>NUCLEOTIDE SEQUENCE</scope>
    <source>
        <strain evidence="6">NRRL 2769</strain>
    </source>
</reference>
<dbReference type="InterPro" id="IPR020472">
    <property type="entry name" value="WD40_PAC1"/>
</dbReference>
<sequence length="1805" mass="199281">MIRKFFSSPSSGLPLEDVFELANQHLDKARDASTPTEALHLCGNAKSAIKDAENILNKRAKGQTLNNDIANAYQRHGELLEKLGQQTKAEKSYTKAKKWGYVHFATLQIESTTVVLGTPDDNNPTPHRQSHTDDAISARIENQPVANKDIAQVQQIIFARDISPTIARFALPEPGGRIASTSQLAYCLNLLHHSLDSNEGLDKAESDWSQATEEDPGEKERLQTMTTDVIRAFVRDELKGSDAVAETVELATVLEQDDFRKLLEVFVDGIGQSVLLKVHLLDGLACLMKNAPQGSLDPDDLIRILELLNTQLKGAHKQSTQHIYLLSMTISRVLDSMVDSQVKGLSREQLHEPLSQYLQGLQKSSDPRLVYQAAYAYQSLQHVPDDEKFLKAMMRRTGKVVRGISGLVSAVKAIDLNRFVDGLQHIQEGVLDLKDTITLVTGAYKDVKSLVESGQGFLESLKEGLSFSRKSAWYPALRGLDSLIQEGRLIGFEKLIRSAPCRQDPAFQWGVCQRLGEIASNTAWDTETREIAITFLGEMYMDDSQWGQQVHVKQWILRILSTLANSTEGEVASSAKKQLQELEVAGDSSKNSFTRSNIGYGEDSHTLTLALPSLLESRLLDIVQNKADIETPLRQLKHERLKEGVRNVYISPRAKHRANATDSFDLTSKVQEFLSDHKKVFLLLGDSGSGKSTFNRSLEMDLWNKYGKGEERIPLYVHLPSIKEPEHGLIDKCLRDLSFTESQIRELKLYREFILICDGIIQEAVLVPFDKNQIRDYIDQYVSYGKSPWKTDDYLQALKKIPNLQDLVTNPFLLKIAVEVLPELVGTRNDFSQIRITRVQLYEGFIAQWIERAKVRLGEMELSSRDKEAFKILLGSGFSELGVVYLKELATAIYDNQGGIPAVKYSDHHDQRSWKKEFFGNSDGKNLLREAIPLIHSSNQYRFIHRSILEYGLSLAVFDPQQHQEDMESKSTSSRRGSVDSILSFEEKAPIGDATISIEQKLLASPFGRMSIVDGSSVSQFLVDQIQRYPVFKQQLLAVLERSKTEKAVRVAAANAITVLVRAGVLFNGADLRGIKVPGADLSYGMFDSAQLDGADLRKANLYNIWLHKATLCGAQMTGVKFGELPLLQQPKIVDRCAYSEDGKMLAVGLGGGDISLYDSSSWEKIRTLTGHDGDIKCLVFSDTSEQIASGSKDGEVRVWDVKTGECSHTTQCPGEVLAMAEHLPGRYRVASQGEYSTVKMWDVESANCFQTLKGHDNDVLTAAFSPNGDQVASGGRDKSVRLWNVDTGDCVHVLEGHSDIVFCMVYSPDGGKIASGCIDRTIKLWNVASGHCIYTLSGHDNIIHSLTYSPRGDQIASGSLDQTVRLWDVGTSDCIQTLKGHAGTIPTVVYLSGGDQVASGSWDSTVRLWKTKTGNFTRDQQGHAGNVYAVADSPRGGQVASASSDSTIRLWDVETGDCLRTFQGHEYAIFNIEYSPMGDRIASGSADNSVRLWNIETGDCVHALMDHELPVMTITYSPNGDQIASGSEDKTVRLWDVETGNCVHVLNGHDDFISSVVFSPKGGQVASGSEDKTVRLWDVKTGNCVTTLEGHGMGVTRAVYSPNGGQIASGSSDKTIRLWDVESGKCVHTLEGHDGGIIKVVYSPQGDQIASGSGDKTVRLWNVVTGSCVHTLDGHTSPILSLVYSPKGDKIASGGRDNTLRLWDVKTGQFLVAITGFSGPVGGITWQETSEGLYLITDSWDKSVRRWQITKKQDEYEARLCWSSSNDGLVVAEASFNDVQRLNQENLALLKQRGALIPSPPVSE</sequence>
<organism evidence="6 7">
    <name type="scientific">Entomortierella chlamydospora</name>
    <dbReference type="NCBI Taxonomy" id="101097"/>
    <lineage>
        <taxon>Eukaryota</taxon>
        <taxon>Fungi</taxon>
        <taxon>Fungi incertae sedis</taxon>
        <taxon>Mucoromycota</taxon>
        <taxon>Mortierellomycotina</taxon>
        <taxon>Mortierellomycetes</taxon>
        <taxon>Mortierellales</taxon>
        <taxon>Mortierellaceae</taxon>
        <taxon>Entomortierella</taxon>
    </lineage>
</organism>
<dbReference type="InterPro" id="IPR001646">
    <property type="entry name" value="5peptide_repeat"/>
</dbReference>
<feature type="repeat" description="WD" evidence="3">
    <location>
        <begin position="1547"/>
        <end position="1588"/>
    </location>
</feature>
<dbReference type="Pfam" id="PF00805">
    <property type="entry name" value="Pentapeptide"/>
    <property type="match status" value="1"/>
</dbReference>
<dbReference type="InterPro" id="IPR056251">
    <property type="entry name" value="Arm_rpt_dom"/>
</dbReference>
<dbReference type="SUPFAM" id="SSF48371">
    <property type="entry name" value="ARM repeat"/>
    <property type="match status" value="1"/>
</dbReference>
<feature type="repeat" description="WD" evidence="3">
    <location>
        <begin position="1631"/>
        <end position="1672"/>
    </location>
</feature>
<dbReference type="PANTHER" id="PTHR19849:SF1">
    <property type="entry name" value="F-BOX_WD REPEAT-CONTAINING PROTEIN 7"/>
    <property type="match status" value="1"/>
</dbReference>
<evidence type="ECO:0000313" key="7">
    <source>
        <dbReference type="Proteomes" id="UP000703661"/>
    </source>
</evidence>
<feature type="repeat" description="WD" evidence="3">
    <location>
        <begin position="1463"/>
        <end position="1504"/>
    </location>
</feature>
<accession>A0A9P6MWV3</accession>
<evidence type="ECO:0000256" key="4">
    <source>
        <dbReference type="SAM" id="MobiDB-lite"/>
    </source>
</evidence>
<dbReference type="PRINTS" id="PR00320">
    <property type="entry name" value="GPROTEINBRPT"/>
</dbReference>
<feature type="region of interest" description="Disordered" evidence="4">
    <location>
        <begin position="201"/>
        <end position="220"/>
    </location>
</feature>
<feature type="repeat" description="WD" evidence="3">
    <location>
        <begin position="1505"/>
        <end position="1546"/>
    </location>
</feature>
<dbReference type="SMART" id="SM00320">
    <property type="entry name" value="WD40"/>
    <property type="match status" value="15"/>
</dbReference>
<comment type="caution">
    <text evidence="6">The sequence shown here is derived from an EMBL/GenBank/DDBJ whole genome shotgun (WGS) entry which is preliminary data.</text>
</comment>
<evidence type="ECO:0000313" key="6">
    <source>
        <dbReference type="EMBL" id="KAG0016086.1"/>
    </source>
</evidence>
<gene>
    <name evidence="6" type="ORF">BGZ80_009437</name>
</gene>
<dbReference type="CDD" id="cd00200">
    <property type="entry name" value="WD40"/>
    <property type="match status" value="2"/>
</dbReference>
<feature type="repeat" description="WD" evidence="3">
    <location>
        <begin position="1253"/>
        <end position="1294"/>
    </location>
</feature>
<keyword evidence="7" id="KW-1185">Reference proteome</keyword>
<protein>
    <recommendedName>
        <fullName evidence="5">Arm-like repeat domain-containing protein</fullName>
    </recommendedName>
</protein>
<dbReference type="Pfam" id="PF23948">
    <property type="entry name" value="ARM_5"/>
    <property type="match status" value="1"/>
</dbReference>
<dbReference type="PROSITE" id="PS50082">
    <property type="entry name" value="WD_REPEATS_2"/>
    <property type="match status" value="12"/>
</dbReference>
<dbReference type="InterPro" id="IPR015943">
    <property type="entry name" value="WD40/YVTN_repeat-like_dom_sf"/>
</dbReference>
<feature type="repeat" description="WD" evidence="3">
    <location>
        <begin position="1295"/>
        <end position="1336"/>
    </location>
</feature>
<feature type="repeat" description="WD" evidence="3">
    <location>
        <begin position="1169"/>
        <end position="1210"/>
    </location>
</feature>
<proteinExistence type="predicted"/>
<dbReference type="SUPFAM" id="SSF141571">
    <property type="entry name" value="Pentapeptide repeat-like"/>
    <property type="match status" value="1"/>
</dbReference>
<dbReference type="Gene3D" id="2.160.20.80">
    <property type="entry name" value="E3 ubiquitin-protein ligase SopA"/>
    <property type="match status" value="1"/>
</dbReference>
<dbReference type="InterPro" id="IPR025662">
    <property type="entry name" value="Sigma_54_int_dom_ATP-bd_1"/>
</dbReference>